<name>A0AAD8FF02_BIOPF</name>
<proteinExistence type="predicted"/>
<dbReference type="Pfam" id="PF23544">
    <property type="entry name" value="AtuA_ferredoxin"/>
    <property type="match status" value="1"/>
</dbReference>
<comment type="caution">
    <text evidence="3">The sequence shown here is derived from an EMBL/GenBank/DDBJ whole genome shotgun (WGS) entry which is preliminary data.</text>
</comment>
<dbReference type="InterPro" id="IPR010839">
    <property type="entry name" value="AtuA_N"/>
</dbReference>
<dbReference type="EMBL" id="JASAOG010000034">
    <property type="protein sequence ID" value="KAK0060739.1"/>
    <property type="molecule type" value="Genomic_DNA"/>
</dbReference>
<gene>
    <name evidence="3" type="ORF">Bpfe_009927</name>
</gene>
<accession>A0AAD8FF02</accession>
<organism evidence="3 4">
    <name type="scientific">Biomphalaria pfeifferi</name>
    <name type="common">Bloodfluke planorb</name>
    <name type="synonym">Freshwater snail</name>
    <dbReference type="NCBI Taxonomy" id="112525"/>
    <lineage>
        <taxon>Eukaryota</taxon>
        <taxon>Metazoa</taxon>
        <taxon>Spiralia</taxon>
        <taxon>Lophotrochozoa</taxon>
        <taxon>Mollusca</taxon>
        <taxon>Gastropoda</taxon>
        <taxon>Heterobranchia</taxon>
        <taxon>Euthyneura</taxon>
        <taxon>Panpulmonata</taxon>
        <taxon>Hygrophila</taxon>
        <taxon>Lymnaeoidea</taxon>
        <taxon>Planorbidae</taxon>
        <taxon>Biomphalaria</taxon>
    </lineage>
</organism>
<dbReference type="Proteomes" id="UP001233172">
    <property type="component" value="Unassembled WGS sequence"/>
</dbReference>
<feature type="domain" description="AtuA-like ferredoxin-fold" evidence="2">
    <location>
        <begin position="545"/>
        <end position="649"/>
    </location>
</feature>
<evidence type="ECO:0000259" key="2">
    <source>
        <dbReference type="Pfam" id="PF23544"/>
    </source>
</evidence>
<sequence length="665" mass="72351">MARVQCLRFLGRQHSHTWMPTNCFRCSVNKYRSIDISKRNVHDHILKGKVVKIGCASGFWGDTACAAPQLIYGAKLNYIIFDYLSEITMSLLTAGRRKSPDMGYAPDFVQVSVAPFIKDIKTKGVKLISNAGGINPSGCAEALHKVCRSEGVDLKIAVIKGDDLMSQVQELRRLGITDMHSGEPFPEAVHSMNAYLGAGPIAQALSMGADIVITGRCADSAMALAPLIHEFDWKMDQFDLMAAGSLAGHLIECGAQVTGGIFTDWHLVEEWDHIGFPIVSVGSDGRFTVSKPSKTGGLVNRGTVAEQLLYEVGDPAQYFLPDVVCDFTQVGIDELPSNMVYVEGARGTPPSGEYKVSATYATGYRSTAACIVGGPRADEKAEKTAKSILTRCRRIFHQLNMSDFSAVNVEVIGRDRRTDEQKRPDSKVLGPKDALLWMAVTHKDKKALEFFSREIAPAGTGMAPGLCGIIGGRPKVSPVLKLFSFLHPRNNFKITIEMDGKVVEYKPPNVPTAEYLTQAYPASDCNGNAENKAAANLPKGEFSYRLEELAFTRSGDKGNDCNIGVIARHPAYLPFIRAQLTAEAVESFFISYFKGSAESSKTRVKRYDVPGVSGLNFVLKGSLGGGGIASLRSDPQGKAMGQELLDFRIKDVPNLKKLAKDAIVY</sequence>
<dbReference type="InterPro" id="IPR056362">
    <property type="entry name" value="AtuA-like_ferredoxin_dom"/>
</dbReference>
<dbReference type="AlphaFoldDB" id="A0AAD8FF02"/>
<reference evidence="3" key="2">
    <citation type="submission" date="2023-04" db="EMBL/GenBank/DDBJ databases">
        <authorList>
            <person name="Bu L."/>
            <person name="Lu L."/>
            <person name="Laidemitt M.R."/>
            <person name="Zhang S.M."/>
            <person name="Mutuku M."/>
            <person name="Mkoji G."/>
            <person name="Steinauer M."/>
            <person name="Loker E.S."/>
        </authorList>
    </citation>
    <scope>NUCLEOTIDE SEQUENCE</scope>
    <source>
        <strain evidence="3">KasaAsao</strain>
        <tissue evidence="3">Whole Snail</tissue>
    </source>
</reference>
<dbReference type="Pfam" id="PF07287">
    <property type="entry name" value="AtuA"/>
    <property type="match status" value="1"/>
</dbReference>
<evidence type="ECO:0000313" key="3">
    <source>
        <dbReference type="EMBL" id="KAK0060739.1"/>
    </source>
</evidence>
<protein>
    <submittedName>
        <fullName evidence="3">Uncharacterized protein</fullName>
    </submittedName>
</protein>
<dbReference type="PANTHER" id="PTHR47708">
    <property type="match status" value="1"/>
</dbReference>
<evidence type="ECO:0000313" key="4">
    <source>
        <dbReference type="Proteomes" id="UP001233172"/>
    </source>
</evidence>
<reference evidence="3" key="1">
    <citation type="journal article" date="2023" name="PLoS Negl. Trop. Dis.">
        <title>A genome sequence for Biomphalaria pfeifferi, the major vector snail for the human-infecting parasite Schistosoma mansoni.</title>
        <authorList>
            <person name="Bu L."/>
            <person name="Lu L."/>
            <person name="Laidemitt M.R."/>
            <person name="Zhang S.M."/>
            <person name="Mutuku M."/>
            <person name="Mkoji G."/>
            <person name="Steinauer M."/>
            <person name="Loker E.S."/>
        </authorList>
    </citation>
    <scope>NUCLEOTIDE SEQUENCE</scope>
    <source>
        <strain evidence="3">KasaAsao</strain>
    </source>
</reference>
<evidence type="ECO:0000259" key="1">
    <source>
        <dbReference type="Pfam" id="PF07287"/>
    </source>
</evidence>
<keyword evidence="4" id="KW-1185">Reference proteome</keyword>
<dbReference type="PANTHER" id="PTHR47708:SF2">
    <property type="entry name" value="SI:CH73-132F6.5"/>
    <property type="match status" value="1"/>
</dbReference>
<feature type="domain" description="Acyclic terpene utilisation N-terminal" evidence="1">
    <location>
        <begin position="51"/>
        <end position="497"/>
    </location>
</feature>